<dbReference type="OrthoDB" id="650808at2759"/>
<dbReference type="AlphaFoldDB" id="A0A833QYX6"/>
<protein>
    <submittedName>
        <fullName evidence="2">Uncharacterized protein</fullName>
    </submittedName>
</protein>
<reference evidence="2" key="1">
    <citation type="submission" date="2020-01" db="EMBL/GenBank/DDBJ databases">
        <title>Genome sequence of Kobresia littledalei, the first chromosome-level genome in the family Cyperaceae.</title>
        <authorList>
            <person name="Qu G."/>
        </authorList>
    </citation>
    <scope>NUCLEOTIDE SEQUENCE</scope>
    <source>
        <strain evidence="2">C.B.Clarke</strain>
        <tissue evidence="2">Leaf</tissue>
    </source>
</reference>
<gene>
    <name evidence="2" type="ORF">FCM35_KLT04723</name>
</gene>
<comment type="caution">
    <text evidence="2">The sequence shown here is derived from an EMBL/GenBank/DDBJ whole genome shotgun (WGS) entry which is preliminary data.</text>
</comment>
<dbReference type="PANTHER" id="PTHR35485">
    <property type="entry name" value="OS01G0888900 PROTEIN"/>
    <property type="match status" value="1"/>
</dbReference>
<evidence type="ECO:0000313" key="2">
    <source>
        <dbReference type="EMBL" id="KAF3329392.1"/>
    </source>
</evidence>
<dbReference type="EMBL" id="SWLB01000014">
    <property type="protein sequence ID" value="KAF3329392.1"/>
    <property type="molecule type" value="Genomic_DNA"/>
</dbReference>
<proteinExistence type="predicted"/>
<evidence type="ECO:0000313" key="3">
    <source>
        <dbReference type="Proteomes" id="UP000623129"/>
    </source>
</evidence>
<organism evidence="2 3">
    <name type="scientific">Carex littledalei</name>
    <dbReference type="NCBI Taxonomy" id="544730"/>
    <lineage>
        <taxon>Eukaryota</taxon>
        <taxon>Viridiplantae</taxon>
        <taxon>Streptophyta</taxon>
        <taxon>Embryophyta</taxon>
        <taxon>Tracheophyta</taxon>
        <taxon>Spermatophyta</taxon>
        <taxon>Magnoliopsida</taxon>
        <taxon>Liliopsida</taxon>
        <taxon>Poales</taxon>
        <taxon>Cyperaceae</taxon>
        <taxon>Cyperoideae</taxon>
        <taxon>Cariceae</taxon>
        <taxon>Carex</taxon>
        <taxon>Carex subgen. Euthyceras</taxon>
    </lineage>
</organism>
<feature type="region of interest" description="Disordered" evidence="1">
    <location>
        <begin position="40"/>
        <end position="69"/>
    </location>
</feature>
<dbReference type="Proteomes" id="UP000623129">
    <property type="component" value="Unassembled WGS sequence"/>
</dbReference>
<dbReference type="PANTHER" id="PTHR35485:SF4">
    <property type="entry name" value="EXPRESSED PROTEIN"/>
    <property type="match status" value="1"/>
</dbReference>
<keyword evidence="3" id="KW-1185">Reference proteome</keyword>
<accession>A0A833QYX6</accession>
<evidence type="ECO:0000256" key="1">
    <source>
        <dbReference type="SAM" id="MobiDB-lite"/>
    </source>
</evidence>
<name>A0A833QYX6_9POAL</name>
<sequence>MEGLIPFIFKAIKRKRTRMCYRSLSTGAMRGFDMSDFHNGKKLSLRSPPRKFGSFKGDNDQRCHRRHNSMEDYSASRECNYSPDRYESYDMPRHLTKRSGFGSLRIFSCAGGF</sequence>